<keyword evidence="2" id="KW-1185">Reference proteome</keyword>
<comment type="caution">
    <text evidence="1">The sequence shown here is derived from an EMBL/GenBank/DDBJ whole genome shotgun (WGS) entry which is preliminary data.</text>
</comment>
<organism evidence="1 2">
    <name type="scientific">Neorhizobium lilium</name>
    <dbReference type="NCBI Taxonomy" id="2503024"/>
    <lineage>
        <taxon>Bacteria</taxon>
        <taxon>Pseudomonadati</taxon>
        <taxon>Pseudomonadota</taxon>
        <taxon>Alphaproteobacteria</taxon>
        <taxon>Hyphomicrobiales</taxon>
        <taxon>Rhizobiaceae</taxon>
        <taxon>Rhizobium/Agrobacterium group</taxon>
        <taxon>Neorhizobium</taxon>
    </lineage>
</organism>
<gene>
    <name evidence="1" type="ORF">EPK99_17515</name>
</gene>
<evidence type="ECO:0000313" key="2">
    <source>
        <dbReference type="Proteomes" id="UP000287687"/>
    </source>
</evidence>
<evidence type="ECO:0000313" key="1">
    <source>
        <dbReference type="EMBL" id="RWX75500.1"/>
    </source>
</evidence>
<sequence>MTLDSRAVSAAANNADLYRCVFEAHGLRYALTRFAFIGLDPPPPYYSNLTTLTPHDQPEQAECIATLRSANSGSFGFKDSFSNFDMSKAGMTRLFEAAWLWAPAAAVTAQPLDGWKRIKTDDDLNLWEAGWKAGGSPSSQRMFPATMLSRPDIGFYGRFIGATCQAGCIANLSGDCVGLSNIYSVEPGRAQVRASAARCAANFAPGRPVVGYDRGNAFETMVSIGFEPVGKLIVWVDPPSRSMADQSHVTST</sequence>
<dbReference type="OrthoDB" id="153065at2"/>
<proteinExistence type="predicted"/>
<name>A0A444LCB8_9HYPH</name>
<dbReference type="Proteomes" id="UP000287687">
    <property type="component" value="Unassembled WGS sequence"/>
</dbReference>
<dbReference type="RefSeq" id="WP_128444386.1">
    <property type="nucleotide sequence ID" value="NZ_SBIP01000004.1"/>
</dbReference>
<accession>A0A444LCB8</accession>
<dbReference type="AlphaFoldDB" id="A0A444LCB8"/>
<reference evidence="1 2" key="1">
    <citation type="submission" date="2019-01" db="EMBL/GenBank/DDBJ databases">
        <title>The draft genome of Rhizobium sp. 24NR.</title>
        <authorList>
            <person name="Liu L."/>
            <person name="Liang L."/>
            <person name="Shi S."/>
            <person name="Xu L."/>
            <person name="Wang X."/>
            <person name="Li L."/>
            <person name="Zhang X."/>
        </authorList>
    </citation>
    <scope>NUCLEOTIDE SEQUENCE [LARGE SCALE GENOMIC DNA]</scope>
    <source>
        <strain evidence="1 2">24NR</strain>
    </source>
</reference>
<dbReference type="EMBL" id="SBIP01000004">
    <property type="protein sequence ID" value="RWX75500.1"/>
    <property type="molecule type" value="Genomic_DNA"/>
</dbReference>
<protein>
    <submittedName>
        <fullName evidence="1">Uncharacterized protein</fullName>
    </submittedName>
</protein>